<name>A0A143DG33_9PROT</name>
<reference evidence="1 2" key="1">
    <citation type="submission" date="2016-02" db="EMBL/GenBank/DDBJ databases">
        <title>Complete Genome of H5569, the type strain of the newly described species Haematospirillium jordaniae.</title>
        <authorList>
            <person name="Nicholson A.C."/>
            <person name="Humrighouse B.W."/>
            <person name="Loparov V."/>
            <person name="McQuiston J.R."/>
        </authorList>
    </citation>
    <scope>NUCLEOTIDE SEQUENCE [LARGE SCALE GENOMIC DNA]</scope>
    <source>
        <strain evidence="1 2">H5569</strain>
    </source>
</reference>
<evidence type="ECO:0008006" key="3">
    <source>
        <dbReference type="Google" id="ProtNLM"/>
    </source>
</evidence>
<dbReference type="EMBL" id="CP014525">
    <property type="protein sequence ID" value="AMW35253.1"/>
    <property type="molecule type" value="Genomic_DNA"/>
</dbReference>
<protein>
    <recommendedName>
        <fullName evidence="3">SlyX protein</fullName>
    </recommendedName>
</protein>
<dbReference type="Proteomes" id="UP000076066">
    <property type="component" value="Chromosome"/>
</dbReference>
<dbReference type="RefSeq" id="WP_066135711.1">
    <property type="nucleotide sequence ID" value="NZ_CP014525.1"/>
</dbReference>
<dbReference type="PANTHER" id="PTHR36508">
    <property type="entry name" value="PROTEIN SLYX"/>
    <property type="match status" value="1"/>
</dbReference>
<organism evidence="1 2">
    <name type="scientific">Haematospirillum jordaniae</name>
    <dbReference type="NCBI Taxonomy" id="1549855"/>
    <lineage>
        <taxon>Bacteria</taxon>
        <taxon>Pseudomonadati</taxon>
        <taxon>Pseudomonadota</taxon>
        <taxon>Alphaproteobacteria</taxon>
        <taxon>Rhodospirillales</taxon>
        <taxon>Novispirillaceae</taxon>
        <taxon>Haematospirillum</taxon>
    </lineage>
</organism>
<sequence length="68" mass="7972">MTTEHELLHRIDELEIHVAHLEKTQQELSDVMARQWDTVTSLTKTVNALRNMLDALEPSHESRKPPHY</sequence>
<dbReference type="KEGG" id="hjo:AY555_08775"/>
<dbReference type="InterPro" id="IPR007236">
    <property type="entry name" value="SlyX"/>
</dbReference>
<accession>A0A143DG33</accession>
<evidence type="ECO:0000313" key="2">
    <source>
        <dbReference type="Proteomes" id="UP000076066"/>
    </source>
</evidence>
<keyword evidence="2" id="KW-1185">Reference proteome</keyword>
<dbReference type="PANTHER" id="PTHR36508:SF1">
    <property type="entry name" value="PROTEIN SLYX"/>
    <property type="match status" value="1"/>
</dbReference>
<gene>
    <name evidence="1" type="ORF">AY555_08775</name>
</gene>
<dbReference type="AlphaFoldDB" id="A0A143DG33"/>
<dbReference type="GeneID" id="53317248"/>
<proteinExistence type="predicted"/>
<evidence type="ECO:0000313" key="1">
    <source>
        <dbReference type="EMBL" id="AMW35253.1"/>
    </source>
</evidence>
<dbReference type="OrthoDB" id="5422806at2"/>
<dbReference type="Pfam" id="PF04102">
    <property type="entry name" value="SlyX"/>
    <property type="match status" value="1"/>
</dbReference>